<accession>A0A0B6YQT7</accession>
<proteinExistence type="predicted"/>
<feature type="region of interest" description="Disordered" evidence="1">
    <location>
        <begin position="1"/>
        <end position="30"/>
    </location>
</feature>
<sequence>ISGSLDSVAGFEVDGACGTSRGTQGTQFNGPQLIATSAAIQAQKMMKKLDSGSPSPPGRSNFKSNMYPPVGAKPGGKKTDSKSPLRISPLVWQTRIEGDEFTSPPTPPDLMIIPSAPPLPEENIY</sequence>
<feature type="non-terminal residue" evidence="2">
    <location>
        <position position="125"/>
    </location>
</feature>
<feature type="region of interest" description="Disordered" evidence="1">
    <location>
        <begin position="44"/>
        <end position="125"/>
    </location>
</feature>
<protein>
    <submittedName>
        <fullName evidence="2">Uncharacterized protein</fullName>
    </submittedName>
</protein>
<evidence type="ECO:0000313" key="2">
    <source>
        <dbReference type="EMBL" id="CEK58482.1"/>
    </source>
</evidence>
<dbReference type="AlphaFoldDB" id="A0A0B6YQT7"/>
<name>A0A0B6YQT7_9EUPU</name>
<feature type="compositionally biased region" description="Pro residues" evidence="1">
    <location>
        <begin position="115"/>
        <end position="125"/>
    </location>
</feature>
<gene>
    <name evidence="2" type="primary">ORF33251</name>
</gene>
<feature type="compositionally biased region" description="Polar residues" evidence="1">
    <location>
        <begin position="20"/>
        <end position="30"/>
    </location>
</feature>
<dbReference type="EMBL" id="HACG01011617">
    <property type="protein sequence ID" value="CEK58482.1"/>
    <property type="molecule type" value="Transcribed_RNA"/>
</dbReference>
<reference evidence="2" key="1">
    <citation type="submission" date="2014-12" db="EMBL/GenBank/DDBJ databases">
        <title>Insight into the proteome of Arion vulgaris.</title>
        <authorList>
            <person name="Aradska J."/>
            <person name="Bulat T."/>
            <person name="Smidak R."/>
            <person name="Sarate P."/>
            <person name="Gangsoo J."/>
            <person name="Sialana F."/>
            <person name="Bilban M."/>
            <person name="Lubec G."/>
        </authorList>
    </citation>
    <scope>NUCLEOTIDE SEQUENCE</scope>
    <source>
        <tissue evidence="2">Skin</tissue>
    </source>
</reference>
<feature type="non-terminal residue" evidence="2">
    <location>
        <position position="1"/>
    </location>
</feature>
<evidence type="ECO:0000256" key="1">
    <source>
        <dbReference type="SAM" id="MobiDB-lite"/>
    </source>
</evidence>
<organism evidence="2">
    <name type="scientific">Arion vulgaris</name>
    <dbReference type="NCBI Taxonomy" id="1028688"/>
    <lineage>
        <taxon>Eukaryota</taxon>
        <taxon>Metazoa</taxon>
        <taxon>Spiralia</taxon>
        <taxon>Lophotrochozoa</taxon>
        <taxon>Mollusca</taxon>
        <taxon>Gastropoda</taxon>
        <taxon>Heterobranchia</taxon>
        <taxon>Euthyneura</taxon>
        <taxon>Panpulmonata</taxon>
        <taxon>Eupulmonata</taxon>
        <taxon>Stylommatophora</taxon>
        <taxon>Helicina</taxon>
        <taxon>Arionoidea</taxon>
        <taxon>Arionidae</taxon>
        <taxon>Arion</taxon>
    </lineage>
</organism>